<dbReference type="GO" id="GO:0051536">
    <property type="term" value="F:iron-sulfur cluster binding"/>
    <property type="evidence" value="ECO:0007669"/>
    <property type="project" value="InterPro"/>
</dbReference>
<accession>X1QBH7</accession>
<feature type="domain" description="Aldehyde ferredoxin oxidoreductase C-terminal" evidence="1">
    <location>
        <begin position="3"/>
        <end position="113"/>
    </location>
</feature>
<dbReference type="SUPFAM" id="SSF48310">
    <property type="entry name" value="Aldehyde ferredoxin oxidoreductase, C-terminal domains"/>
    <property type="match status" value="1"/>
</dbReference>
<sequence>RFYSLELVSQIYNLIAGFNLHQEELRLSAERSWNLLKLMNIKEGFSRKDDKFPSGWFKPLKMGENVLKFQDFYGEVIITQDIANQLLDDYYDERGWDKQSSFPTISKIKALALEKYF</sequence>
<gene>
    <name evidence="2" type="ORF">S12H4_08561</name>
</gene>
<dbReference type="InterPro" id="IPR036021">
    <property type="entry name" value="Tungsten_al_ferr_oxy-like_C"/>
</dbReference>
<dbReference type="InterPro" id="IPR001203">
    <property type="entry name" value="OxRdtase_Ald_Fedxn_C"/>
</dbReference>
<protein>
    <recommendedName>
        <fullName evidence="1">Aldehyde ferredoxin oxidoreductase C-terminal domain-containing protein</fullName>
    </recommendedName>
</protein>
<comment type="caution">
    <text evidence="2">The sequence shown here is derived from an EMBL/GenBank/DDBJ whole genome shotgun (WGS) entry which is preliminary data.</text>
</comment>
<dbReference type="GO" id="GO:0016625">
    <property type="term" value="F:oxidoreductase activity, acting on the aldehyde or oxo group of donors, iron-sulfur protein as acceptor"/>
    <property type="evidence" value="ECO:0007669"/>
    <property type="project" value="InterPro"/>
</dbReference>
<evidence type="ECO:0000313" key="2">
    <source>
        <dbReference type="EMBL" id="GAI65847.1"/>
    </source>
</evidence>
<dbReference type="InterPro" id="IPR013985">
    <property type="entry name" value="Ald_Fedxn_OxRdtase_dom3"/>
</dbReference>
<proteinExistence type="predicted"/>
<reference evidence="2" key="1">
    <citation type="journal article" date="2014" name="Front. Microbiol.">
        <title>High frequency of phylogenetically diverse reductive dehalogenase-homologous genes in deep subseafloor sedimentary metagenomes.</title>
        <authorList>
            <person name="Kawai M."/>
            <person name="Futagami T."/>
            <person name="Toyoda A."/>
            <person name="Takaki Y."/>
            <person name="Nishi S."/>
            <person name="Hori S."/>
            <person name="Arai W."/>
            <person name="Tsubouchi T."/>
            <person name="Morono Y."/>
            <person name="Uchiyama I."/>
            <person name="Ito T."/>
            <person name="Fujiyama A."/>
            <person name="Inagaki F."/>
            <person name="Takami H."/>
        </authorList>
    </citation>
    <scope>NUCLEOTIDE SEQUENCE</scope>
    <source>
        <strain evidence="2">Expedition CK06-06</strain>
    </source>
</reference>
<evidence type="ECO:0000259" key="1">
    <source>
        <dbReference type="Pfam" id="PF01314"/>
    </source>
</evidence>
<dbReference type="PANTHER" id="PTHR30038:SF0">
    <property type="entry name" value="TUNGSTEN-CONTAINING ALDEHYDE FERREDOXIN OXIDOREDUCTASE"/>
    <property type="match status" value="1"/>
</dbReference>
<dbReference type="Pfam" id="PF01314">
    <property type="entry name" value="AFOR_C"/>
    <property type="match status" value="1"/>
</dbReference>
<dbReference type="Gene3D" id="1.10.599.10">
    <property type="entry name" value="Aldehyde Ferredoxin Oxidoreductase Protein, subunit A, domain 3"/>
    <property type="match status" value="1"/>
</dbReference>
<dbReference type="AlphaFoldDB" id="X1QBH7"/>
<dbReference type="EMBL" id="BARW01003323">
    <property type="protein sequence ID" value="GAI65847.1"/>
    <property type="molecule type" value="Genomic_DNA"/>
</dbReference>
<dbReference type="GO" id="GO:0009055">
    <property type="term" value="F:electron transfer activity"/>
    <property type="evidence" value="ECO:0007669"/>
    <property type="project" value="InterPro"/>
</dbReference>
<dbReference type="InterPro" id="IPR051919">
    <property type="entry name" value="W-dependent_AOR"/>
</dbReference>
<dbReference type="PANTHER" id="PTHR30038">
    <property type="entry name" value="ALDEHYDE FERREDOXIN OXIDOREDUCTASE"/>
    <property type="match status" value="1"/>
</dbReference>
<feature type="non-terminal residue" evidence="2">
    <location>
        <position position="1"/>
    </location>
</feature>
<name>X1QBH7_9ZZZZ</name>
<organism evidence="2">
    <name type="scientific">marine sediment metagenome</name>
    <dbReference type="NCBI Taxonomy" id="412755"/>
    <lineage>
        <taxon>unclassified sequences</taxon>
        <taxon>metagenomes</taxon>
        <taxon>ecological metagenomes</taxon>
    </lineage>
</organism>